<dbReference type="Proteomes" id="UP001234202">
    <property type="component" value="Unassembled WGS sequence"/>
</dbReference>
<proteinExistence type="predicted"/>
<sequence length="505" mass="55391">MLRIDFLILPILTIAYGLQYYDKAVLGSATLFGILTDLHLTTARYSQATAFFYYAYAVSAFPMAILCQRFGKHLNIFLGVMVILWGVIVMLTPLCKDWRGLYAQRFFLGQVAAFLGVIHSGDETVVHEAGNANQDRYMVVRIQLHSSTSATGLFSIFSGLVNRRLGAVQTSLAPWKLVFLVPGAITVVFGAFLLLLLPPSPLQHPILSIPGYNKLPSHILHETHEKVRLDGNSAVLVEGDESPAEAKWNWSQAREALVDVKIWGFFLMATAIYVVNGSVTVFGPLLVKSIGYTSLRASLLLTPGGATTCISIYIFAFLASSRRLSRTVPYFQTILLVLSCLPPIIGAIMCWKGNWANKAVPLAGYYLLPTFGAPFVLLLGWSTANVQGGTKQAISSAAIFLGYNLGNIAASYILLPSEAKHHYPTTFKTVIGVMCATIGVTLIISLVMSRQNKRRDTEQFAGSRGDGRVVEAEFEKNAVDSGLERDEDVVRDVSDGQNRSFRYTL</sequence>
<dbReference type="EMBL" id="JASBWV010000025">
    <property type="protein sequence ID" value="KAJ9119271.1"/>
    <property type="molecule type" value="Genomic_DNA"/>
</dbReference>
<reference evidence="1" key="1">
    <citation type="submission" date="2023-04" db="EMBL/GenBank/DDBJ databases">
        <title>Draft Genome sequencing of Naganishia species isolated from polar environments using Oxford Nanopore Technology.</title>
        <authorList>
            <person name="Leo P."/>
            <person name="Venkateswaran K."/>
        </authorList>
    </citation>
    <scope>NUCLEOTIDE SEQUENCE</scope>
    <source>
        <strain evidence="1">DBVPG 5303</strain>
    </source>
</reference>
<protein>
    <submittedName>
        <fullName evidence="1">Uncharacterized protein</fullName>
    </submittedName>
</protein>
<evidence type="ECO:0000313" key="2">
    <source>
        <dbReference type="Proteomes" id="UP001234202"/>
    </source>
</evidence>
<keyword evidence="2" id="KW-1185">Reference proteome</keyword>
<evidence type="ECO:0000313" key="1">
    <source>
        <dbReference type="EMBL" id="KAJ9119271.1"/>
    </source>
</evidence>
<accession>A0ACC2X6I5</accession>
<organism evidence="1 2">
    <name type="scientific">Naganishia onofrii</name>
    <dbReference type="NCBI Taxonomy" id="1851511"/>
    <lineage>
        <taxon>Eukaryota</taxon>
        <taxon>Fungi</taxon>
        <taxon>Dikarya</taxon>
        <taxon>Basidiomycota</taxon>
        <taxon>Agaricomycotina</taxon>
        <taxon>Tremellomycetes</taxon>
        <taxon>Filobasidiales</taxon>
        <taxon>Filobasidiaceae</taxon>
        <taxon>Naganishia</taxon>
    </lineage>
</organism>
<name>A0ACC2X6I5_9TREE</name>
<gene>
    <name evidence="1" type="ORF">QFC24_005742</name>
</gene>
<comment type="caution">
    <text evidence="1">The sequence shown here is derived from an EMBL/GenBank/DDBJ whole genome shotgun (WGS) entry which is preliminary data.</text>
</comment>